<dbReference type="PANTHER" id="PTHR10744">
    <property type="entry name" value="40S RIBOSOMAL PROTEIN S11 FAMILY MEMBER"/>
    <property type="match status" value="1"/>
</dbReference>
<evidence type="ECO:0000256" key="7">
    <source>
        <dbReference type="RuleBase" id="RU003872"/>
    </source>
</evidence>
<evidence type="ECO:0000256" key="5">
    <source>
        <dbReference type="ARBA" id="ARBA00023274"/>
    </source>
</evidence>
<gene>
    <name evidence="6" type="primary">rpsQ</name>
    <name evidence="8" type="ORF">UY61_C0009G0003</name>
</gene>
<keyword evidence="3 6" id="KW-0694">RNA-binding</keyword>
<evidence type="ECO:0000256" key="3">
    <source>
        <dbReference type="ARBA" id="ARBA00022884"/>
    </source>
</evidence>
<comment type="subunit">
    <text evidence="6">Part of the 30S ribosomal subunit.</text>
</comment>
<dbReference type="Gene3D" id="2.40.50.140">
    <property type="entry name" value="Nucleic acid-binding proteins"/>
    <property type="match status" value="1"/>
</dbReference>
<evidence type="ECO:0000256" key="6">
    <source>
        <dbReference type="HAMAP-Rule" id="MF_01345"/>
    </source>
</evidence>
<evidence type="ECO:0000313" key="8">
    <source>
        <dbReference type="EMBL" id="KKW21308.1"/>
    </source>
</evidence>
<dbReference type="PRINTS" id="PR00973">
    <property type="entry name" value="RIBOSOMALS17"/>
</dbReference>
<dbReference type="CDD" id="cd00364">
    <property type="entry name" value="Ribosomal_uS17"/>
    <property type="match status" value="1"/>
</dbReference>
<dbReference type="GO" id="GO:0003735">
    <property type="term" value="F:structural constituent of ribosome"/>
    <property type="evidence" value="ECO:0007669"/>
    <property type="project" value="UniProtKB-UniRule"/>
</dbReference>
<dbReference type="SUPFAM" id="SSF50249">
    <property type="entry name" value="Nucleic acid-binding proteins"/>
    <property type="match status" value="1"/>
</dbReference>
<reference evidence="8 9" key="1">
    <citation type="journal article" date="2015" name="Nature">
        <title>rRNA introns, odd ribosomes, and small enigmatic genomes across a large radiation of phyla.</title>
        <authorList>
            <person name="Brown C.T."/>
            <person name="Hug L.A."/>
            <person name="Thomas B.C."/>
            <person name="Sharon I."/>
            <person name="Castelle C.J."/>
            <person name="Singh A."/>
            <person name="Wilkins M.J."/>
            <person name="Williams K.H."/>
            <person name="Banfield J.F."/>
        </authorList>
    </citation>
    <scope>NUCLEOTIDE SEQUENCE [LARGE SCALE GENOMIC DNA]</scope>
</reference>
<evidence type="ECO:0000256" key="1">
    <source>
        <dbReference type="ARBA" id="ARBA00010254"/>
    </source>
</evidence>
<dbReference type="NCBIfam" id="TIGR03635">
    <property type="entry name" value="uS17_bact"/>
    <property type="match status" value="1"/>
</dbReference>
<dbReference type="PANTHER" id="PTHR10744:SF1">
    <property type="entry name" value="SMALL RIBOSOMAL SUBUNIT PROTEIN US17M"/>
    <property type="match status" value="1"/>
</dbReference>
<protein>
    <recommendedName>
        <fullName evidence="6">Small ribosomal subunit protein uS17</fullName>
    </recommendedName>
</protein>
<dbReference type="InterPro" id="IPR000266">
    <property type="entry name" value="Ribosomal_uS17"/>
</dbReference>
<dbReference type="InterPro" id="IPR019979">
    <property type="entry name" value="Ribosomal_uS17_CS"/>
</dbReference>
<organism evidence="8 9">
    <name type="scientific">Candidatus Adlerbacteria bacterium GW2011_GWC1_50_9</name>
    <dbReference type="NCBI Taxonomy" id="1618608"/>
    <lineage>
        <taxon>Bacteria</taxon>
        <taxon>Candidatus Adleribacteriota</taxon>
    </lineage>
</organism>
<comment type="function">
    <text evidence="6">One of the primary rRNA binding proteins, it binds specifically to the 5'-end of 16S ribosomal RNA.</text>
</comment>
<dbReference type="GO" id="GO:0019843">
    <property type="term" value="F:rRNA binding"/>
    <property type="evidence" value="ECO:0007669"/>
    <property type="project" value="UniProtKB-UniRule"/>
</dbReference>
<keyword evidence="2 6" id="KW-0699">rRNA-binding</keyword>
<comment type="similarity">
    <text evidence="1 6 7">Belongs to the universal ribosomal protein uS17 family.</text>
</comment>
<dbReference type="InterPro" id="IPR019984">
    <property type="entry name" value="Ribosomal_uS17_bact/chlr"/>
</dbReference>
<name>A0A0G1WR26_9BACT</name>
<comment type="caution">
    <text evidence="8">The sequence shown here is derived from an EMBL/GenBank/DDBJ whole genome shotgun (WGS) entry which is preliminary data.</text>
</comment>
<dbReference type="EMBL" id="LCQQ01000009">
    <property type="protein sequence ID" value="KKW21308.1"/>
    <property type="molecule type" value="Genomic_DNA"/>
</dbReference>
<evidence type="ECO:0000256" key="2">
    <source>
        <dbReference type="ARBA" id="ARBA00022730"/>
    </source>
</evidence>
<accession>A0A0G1WR26</accession>
<evidence type="ECO:0000256" key="4">
    <source>
        <dbReference type="ARBA" id="ARBA00022980"/>
    </source>
</evidence>
<dbReference type="HAMAP" id="MF_01345_B">
    <property type="entry name" value="Ribosomal_uS17_B"/>
    <property type="match status" value="1"/>
</dbReference>
<keyword evidence="5 6" id="KW-0687">Ribonucleoprotein</keyword>
<evidence type="ECO:0000313" key="9">
    <source>
        <dbReference type="Proteomes" id="UP000034201"/>
    </source>
</evidence>
<dbReference type="Pfam" id="PF00366">
    <property type="entry name" value="Ribosomal_S17"/>
    <property type="match status" value="1"/>
</dbReference>
<dbReference type="InterPro" id="IPR012340">
    <property type="entry name" value="NA-bd_OB-fold"/>
</dbReference>
<keyword evidence="4 6" id="KW-0689">Ribosomal protein</keyword>
<dbReference type="Proteomes" id="UP000034201">
    <property type="component" value="Unassembled WGS sequence"/>
</dbReference>
<dbReference type="PROSITE" id="PS00056">
    <property type="entry name" value="RIBOSOMAL_S17"/>
    <property type="match status" value="1"/>
</dbReference>
<dbReference type="AlphaFoldDB" id="A0A0G1WR26"/>
<dbReference type="NCBIfam" id="NF004123">
    <property type="entry name" value="PRK05610.1"/>
    <property type="match status" value="1"/>
</dbReference>
<dbReference type="PATRIC" id="fig|1618608.3.peg.137"/>
<proteinExistence type="inferred from homology"/>
<dbReference type="GO" id="GO:0006412">
    <property type="term" value="P:translation"/>
    <property type="evidence" value="ECO:0007669"/>
    <property type="project" value="UniProtKB-UniRule"/>
</dbReference>
<dbReference type="GO" id="GO:0022627">
    <property type="term" value="C:cytosolic small ribosomal subunit"/>
    <property type="evidence" value="ECO:0007669"/>
    <property type="project" value="UniProtKB-UniRule"/>
</dbReference>
<sequence>MRRLKGIVISNKMSRTAVIRIDRLEEHSKYRKYFRTSRTLKAHDEGSEAKIGDVVIIEETRPLSKDKRWRIVERHPREPELGDEEEKDEVK</sequence>